<sequence length="287" mass="32755">MVIFPASSQWKRHQNALNSPASFQAKCCPSVINQIKFNITSSSQLLPCLVSICEWCIFPLLYDRKVCRQHRVRTFSSKSKKHFLIVVIKIIKKNSTEPSSLATVLDVKVIITPFLETRIEAGIEFITCIFLDLMEVPDIFFKYVSRGKIGSTTKPPLSWCSRNIFWSIGLKVTIIKMQSWSKGVFWMHNRADASSKERNRARLSRSISFSSTISIRRHNPINNRHIDPSLLPNGTVLQHSAYPSTTTRPRPHILLELPTTISSLNRFANPILSLPNHLLEPPPHRRS</sequence>
<organism evidence="1">
    <name type="scientific">Opuntia streptacantha</name>
    <name type="common">Prickly pear cactus</name>
    <name type="synonym">Opuntia cardona</name>
    <dbReference type="NCBI Taxonomy" id="393608"/>
    <lineage>
        <taxon>Eukaryota</taxon>
        <taxon>Viridiplantae</taxon>
        <taxon>Streptophyta</taxon>
        <taxon>Embryophyta</taxon>
        <taxon>Tracheophyta</taxon>
        <taxon>Spermatophyta</taxon>
        <taxon>Magnoliopsida</taxon>
        <taxon>eudicotyledons</taxon>
        <taxon>Gunneridae</taxon>
        <taxon>Pentapetalae</taxon>
        <taxon>Caryophyllales</taxon>
        <taxon>Cactineae</taxon>
        <taxon>Cactaceae</taxon>
        <taxon>Opuntioideae</taxon>
        <taxon>Opuntia</taxon>
    </lineage>
</organism>
<accession>A0A7C9EL18</accession>
<reference evidence="1" key="2">
    <citation type="submission" date="2020-07" db="EMBL/GenBank/DDBJ databases">
        <authorList>
            <person name="Vera ALvarez R."/>
            <person name="Arias-Moreno D.M."/>
            <person name="Jimenez-Jacinto V."/>
            <person name="Jimenez-Bremont J.F."/>
            <person name="Swaminathan K."/>
            <person name="Moose S.P."/>
            <person name="Guerrero-Gonzalez M.L."/>
            <person name="Marino-Ramirez L."/>
            <person name="Landsman D."/>
            <person name="Rodriguez-Kessler M."/>
            <person name="Delgado-Sanchez P."/>
        </authorList>
    </citation>
    <scope>NUCLEOTIDE SEQUENCE</scope>
    <source>
        <tissue evidence="1">Cladode</tissue>
    </source>
</reference>
<proteinExistence type="predicted"/>
<evidence type="ECO:0000313" key="1">
    <source>
        <dbReference type="EMBL" id="MBA4668586.1"/>
    </source>
</evidence>
<name>A0A7C9EL18_OPUST</name>
<dbReference type="EMBL" id="GISG01240187">
    <property type="protein sequence ID" value="MBA4668586.1"/>
    <property type="molecule type" value="Transcribed_RNA"/>
</dbReference>
<protein>
    <submittedName>
        <fullName evidence="1">Uncharacterized protein</fullName>
    </submittedName>
</protein>
<reference evidence="1" key="1">
    <citation type="journal article" date="2013" name="J. Plant Res.">
        <title>Effect of fungi and light on seed germination of three Opuntia species from semiarid lands of central Mexico.</title>
        <authorList>
            <person name="Delgado-Sanchez P."/>
            <person name="Jimenez-Bremont J.F."/>
            <person name="Guerrero-Gonzalez Mde L."/>
            <person name="Flores J."/>
        </authorList>
    </citation>
    <scope>NUCLEOTIDE SEQUENCE</scope>
    <source>
        <tissue evidence="1">Cladode</tissue>
    </source>
</reference>
<dbReference type="AlphaFoldDB" id="A0A7C9EL18"/>